<name>Q7V1Z4_PROMP</name>
<protein>
    <submittedName>
        <fullName evidence="1">Uncharacterized protein</fullName>
    </submittedName>
</protein>
<dbReference type="Proteomes" id="UP000001026">
    <property type="component" value="Chromosome"/>
</dbReference>
<dbReference type="HOGENOM" id="CLU_192343_0_0_3"/>
<dbReference type="EMBL" id="BX548174">
    <property type="protein sequence ID" value="CAE19159.1"/>
    <property type="molecule type" value="Genomic_DNA"/>
</dbReference>
<dbReference type="OrthoDB" id="557997at2"/>
<evidence type="ECO:0000313" key="2">
    <source>
        <dbReference type="Proteomes" id="UP000001026"/>
    </source>
</evidence>
<proteinExistence type="predicted"/>
<gene>
    <name evidence="1" type="ordered locus">PMM0700</name>
</gene>
<reference evidence="1 2" key="1">
    <citation type="journal article" date="2003" name="Nature">
        <title>Genome divergence in two Prochlorococcus ecotypes reflects oceanic niche differentiation.</title>
        <authorList>
            <person name="Rocap G."/>
            <person name="Larimer F.W."/>
            <person name="Lamerdin J.E."/>
            <person name="Malfatti S."/>
            <person name="Chain P."/>
            <person name="Ahlgren N.A."/>
            <person name="Arellano A."/>
            <person name="Coleman M."/>
            <person name="Hauser L."/>
            <person name="Hess W.R."/>
            <person name="Johnson Z.I."/>
            <person name="Land M.L."/>
            <person name="Lindell D."/>
            <person name="Post A.F."/>
            <person name="Regala W."/>
            <person name="Shah M."/>
            <person name="Shaw S.L."/>
            <person name="Steglich C."/>
            <person name="Sullivan M.B."/>
            <person name="Ting C.S."/>
            <person name="Tolonen A."/>
            <person name="Webb E.A."/>
            <person name="Zinser E.R."/>
            <person name="Chisholm S.W."/>
        </authorList>
    </citation>
    <scope>NUCLEOTIDE SEQUENCE [LARGE SCALE GENOMIC DNA]</scope>
    <source>
        <strain evidence="2">CCMP1986 / NIES-2087 / MED4</strain>
    </source>
</reference>
<dbReference type="AlphaFoldDB" id="Q7V1Z4"/>
<dbReference type="RefSeq" id="WP_011132334.1">
    <property type="nucleotide sequence ID" value="NC_005072.1"/>
</dbReference>
<organism evidence="1 2">
    <name type="scientific">Prochlorococcus marinus subsp. pastoris (strain CCMP1986 / NIES-2087 / MED4)</name>
    <dbReference type="NCBI Taxonomy" id="59919"/>
    <lineage>
        <taxon>Bacteria</taxon>
        <taxon>Bacillati</taxon>
        <taxon>Cyanobacteriota</taxon>
        <taxon>Cyanophyceae</taxon>
        <taxon>Synechococcales</taxon>
        <taxon>Prochlorococcaceae</taxon>
        <taxon>Prochlorococcus</taxon>
    </lineage>
</organism>
<evidence type="ECO:0000313" key="1">
    <source>
        <dbReference type="EMBL" id="CAE19159.1"/>
    </source>
</evidence>
<sequence length="80" mass="9255">MNSTHGFLLDSLKEEPIGETVNFVWYITDIGIAALFKGNEILKTYNVNVEIEAKDISLDISKEEKEYCEIEDKKLFIFYS</sequence>
<dbReference type="KEGG" id="pmm:PMM0700"/>
<accession>Q7V1Z4</accession>